<dbReference type="AlphaFoldDB" id="I0H3W7"/>
<name>I0H3W7_ACTM4</name>
<dbReference type="Proteomes" id="UP000007882">
    <property type="component" value="Chromosome"/>
</dbReference>
<dbReference type="HOGENOM" id="CLU_126433_5_1_11"/>
<proteinExistence type="predicted"/>
<dbReference type="STRING" id="512565.AMIS_24840"/>
<accession>I0H3W7</accession>
<dbReference type="InterPro" id="IPR032808">
    <property type="entry name" value="DoxX"/>
</dbReference>
<protein>
    <recommendedName>
        <fullName evidence="8">DoxX family protein</fullName>
    </recommendedName>
</protein>
<organism evidence="6 7">
    <name type="scientific">Actinoplanes missouriensis (strain ATCC 14538 / DSM 43046 / CBS 188.64 / JCM 3121 / NBRC 102363 / NCIMB 12654 / NRRL B-3342 / UNCC 431)</name>
    <dbReference type="NCBI Taxonomy" id="512565"/>
    <lineage>
        <taxon>Bacteria</taxon>
        <taxon>Bacillati</taxon>
        <taxon>Actinomycetota</taxon>
        <taxon>Actinomycetes</taxon>
        <taxon>Micromonosporales</taxon>
        <taxon>Micromonosporaceae</taxon>
        <taxon>Actinoplanes</taxon>
    </lineage>
</organism>
<keyword evidence="7" id="KW-1185">Reference proteome</keyword>
<feature type="transmembrane region" description="Helical" evidence="5">
    <location>
        <begin position="55"/>
        <end position="85"/>
    </location>
</feature>
<keyword evidence="4 5" id="KW-0472">Membrane</keyword>
<evidence type="ECO:0000313" key="7">
    <source>
        <dbReference type="Proteomes" id="UP000007882"/>
    </source>
</evidence>
<keyword evidence="2 5" id="KW-0812">Transmembrane</keyword>
<evidence type="ECO:0000256" key="2">
    <source>
        <dbReference type="ARBA" id="ARBA00022692"/>
    </source>
</evidence>
<dbReference type="Pfam" id="PF13564">
    <property type="entry name" value="DoxX_2"/>
    <property type="match status" value="1"/>
</dbReference>
<dbReference type="GO" id="GO:0016020">
    <property type="term" value="C:membrane"/>
    <property type="evidence" value="ECO:0007669"/>
    <property type="project" value="UniProtKB-SubCell"/>
</dbReference>
<sequence length="119" mass="11789">MQVSGGGTVNFTFAILAMGAFGVSGTSKVSGAPDTRHTAGHLGFSPGEFRFIGLIELLGVLGVTAGLFVTGIGVASAITLLLLMAGAVASHLICGDGIRGALLPTLAATVLTGYLITLT</sequence>
<comment type="subcellular location">
    <subcellularLocation>
        <location evidence="1">Membrane</location>
        <topology evidence="1">Multi-pass membrane protein</topology>
    </subcellularLocation>
</comment>
<evidence type="ECO:0000313" key="6">
    <source>
        <dbReference type="EMBL" id="BAL87704.1"/>
    </source>
</evidence>
<reference evidence="6 7" key="1">
    <citation type="submission" date="2012-02" db="EMBL/GenBank/DDBJ databases">
        <title>Complete genome sequence of Actinoplanes missouriensis 431 (= NBRC 102363).</title>
        <authorList>
            <person name="Ohnishi Y."/>
            <person name="Ishikawa J."/>
            <person name="Sekine M."/>
            <person name="Hosoyama A."/>
            <person name="Harada T."/>
            <person name="Narita H."/>
            <person name="Hata T."/>
            <person name="Konno Y."/>
            <person name="Tutikane K."/>
            <person name="Fujita N."/>
            <person name="Horinouchi S."/>
            <person name="Hayakawa M."/>
        </authorList>
    </citation>
    <scope>NUCLEOTIDE SEQUENCE [LARGE SCALE GENOMIC DNA]</scope>
    <source>
        <strain evidence="7">ATCC 14538 / DSM 43046 / CBS 188.64 / JCM 3121 / NBRC 102363 / NCIMB 12654 / NRRL B-3342 / UNCC 431</strain>
    </source>
</reference>
<evidence type="ECO:0000256" key="3">
    <source>
        <dbReference type="ARBA" id="ARBA00022989"/>
    </source>
</evidence>
<evidence type="ECO:0008006" key="8">
    <source>
        <dbReference type="Google" id="ProtNLM"/>
    </source>
</evidence>
<keyword evidence="3 5" id="KW-1133">Transmembrane helix</keyword>
<dbReference type="EMBL" id="AP012319">
    <property type="protein sequence ID" value="BAL87704.1"/>
    <property type="molecule type" value="Genomic_DNA"/>
</dbReference>
<evidence type="ECO:0000256" key="5">
    <source>
        <dbReference type="SAM" id="Phobius"/>
    </source>
</evidence>
<evidence type="ECO:0000256" key="4">
    <source>
        <dbReference type="ARBA" id="ARBA00023136"/>
    </source>
</evidence>
<evidence type="ECO:0000256" key="1">
    <source>
        <dbReference type="ARBA" id="ARBA00004141"/>
    </source>
</evidence>
<dbReference type="PATRIC" id="fig|512565.3.peg.2483"/>
<dbReference type="KEGG" id="ams:AMIS_24840"/>
<gene>
    <name evidence="6" type="ordered locus">AMIS_24840</name>
</gene>
<feature type="transmembrane region" description="Helical" evidence="5">
    <location>
        <begin position="97"/>
        <end position="116"/>
    </location>
</feature>